<dbReference type="PANTHER" id="PTHR24104:SF50">
    <property type="entry name" value="SMP-30_GLUCONOLACTONASE_LRE-LIKE REGION DOMAIN-CONTAINING PROTEIN"/>
    <property type="match status" value="1"/>
</dbReference>
<dbReference type="SUPFAM" id="SSF75011">
    <property type="entry name" value="3-carboxy-cis,cis-mucoante lactonizing enzyme"/>
    <property type="match status" value="1"/>
</dbReference>
<protein>
    <submittedName>
        <fullName evidence="3">Uncharacterized protein</fullName>
    </submittedName>
</protein>
<evidence type="ECO:0000313" key="3">
    <source>
        <dbReference type="EMBL" id="CAI3984051.1"/>
    </source>
</evidence>
<dbReference type="GO" id="GO:0061630">
    <property type="term" value="F:ubiquitin protein ligase activity"/>
    <property type="evidence" value="ECO:0007669"/>
    <property type="project" value="TreeGrafter"/>
</dbReference>
<comment type="caution">
    <text evidence="3">The sequence shown here is derived from an EMBL/GenBank/DDBJ whole genome shotgun (WGS) entry which is preliminary data.</text>
</comment>
<dbReference type="GO" id="GO:0043161">
    <property type="term" value="P:proteasome-mediated ubiquitin-dependent protein catabolic process"/>
    <property type="evidence" value="ECO:0007669"/>
    <property type="project" value="TreeGrafter"/>
</dbReference>
<dbReference type="InterPro" id="IPR011042">
    <property type="entry name" value="6-blade_b-propeller_TolB-like"/>
</dbReference>
<name>A0A9P1FQ39_9DINO</name>
<organism evidence="3">
    <name type="scientific">Cladocopium goreaui</name>
    <dbReference type="NCBI Taxonomy" id="2562237"/>
    <lineage>
        <taxon>Eukaryota</taxon>
        <taxon>Sar</taxon>
        <taxon>Alveolata</taxon>
        <taxon>Dinophyceae</taxon>
        <taxon>Suessiales</taxon>
        <taxon>Symbiodiniaceae</taxon>
        <taxon>Cladocopium</taxon>
    </lineage>
</organism>
<feature type="non-terminal residue" evidence="3">
    <location>
        <position position="363"/>
    </location>
</feature>
<dbReference type="EMBL" id="CAMXCT020000857">
    <property type="protein sequence ID" value="CAL1137426.1"/>
    <property type="molecule type" value="Genomic_DNA"/>
</dbReference>
<dbReference type="GO" id="GO:0000209">
    <property type="term" value="P:protein polyubiquitination"/>
    <property type="evidence" value="ECO:0007669"/>
    <property type="project" value="TreeGrafter"/>
</dbReference>
<accession>A0A9P1FQ39</accession>
<dbReference type="PROSITE" id="PS51125">
    <property type="entry name" value="NHL"/>
    <property type="match status" value="1"/>
</dbReference>
<evidence type="ECO:0000256" key="2">
    <source>
        <dbReference type="PROSITE-ProRule" id="PRU00504"/>
    </source>
</evidence>
<dbReference type="InterPro" id="IPR050952">
    <property type="entry name" value="TRIM-NHL_E3_ligases"/>
</dbReference>
<dbReference type="Gene3D" id="2.120.10.30">
    <property type="entry name" value="TolB, C-terminal domain"/>
    <property type="match status" value="1"/>
</dbReference>
<sequence>SAYRLIHSSVCLNNPHAKLQDLEIKDLSIVTIMKERSRDYTRVEDAKVMKCQQYPNGLVFYQGRLLVAHYFGELQVYDSDFNLLHTSKLPSTGSPAQICIAGDGCLVIAHRDSCVAVLEPKKDGESDERRKAARIVGGGKIQQRSAAKCMEDAEGALQWQPNFSLKSTIKCAPQGVAVSGDLVFVTTRSGYLSTFRLSDGQRVDHRKGGSEWDLLNPQGLCVIEDKLLAVADRGADRVLILEIESMKCIGQLPPYEVWPGPGTRAARLKKRALEPEMPETEMLLKYPNDVALDAAGNLLVMDTKNERVAVFRQDGSFVASVMKGTFKAYGSTFSYVACNHETGAIAISNNDKHEKLGLEVRTC</sequence>
<evidence type="ECO:0000313" key="4">
    <source>
        <dbReference type="EMBL" id="CAL4771363.1"/>
    </source>
</evidence>
<evidence type="ECO:0000256" key="1">
    <source>
        <dbReference type="ARBA" id="ARBA00022737"/>
    </source>
</evidence>
<dbReference type="OrthoDB" id="342730at2759"/>
<dbReference type="InterPro" id="IPR001258">
    <property type="entry name" value="NHL_repeat"/>
</dbReference>
<keyword evidence="5" id="KW-1185">Reference proteome</keyword>
<dbReference type="AlphaFoldDB" id="A0A9P1FQ39"/>
<reference evidence="4 5" key="2">
    <citation type="submission" date="2024-05" db="EMBL/GenBank/DDBJ databases">
        <authorList>
            <person name="Chen Y."/>
            <person name="Shah S."/>
            <person name="Dougan E. K."/>
            <person name="Thang M."/>
            <person name="Chan C."/>
        </authorList>
    </citation>
    <scope>NUCLEOTIDE SEQUENCE [LARGE SCALE GENOMIC DNA]</scope>
</reference>
<dbReference type="EMBL" id="CAMXCT030000857">
    <property type="protein sequence ID" value="CAL4771363.1"/>
    <property type="molecule type" value="Genomic_DNA"/>
</dbReference>
<dbReference type="PANTHER" id="PTHR24104">
    <property type="entry name" value="E3 UBIQUITIN-PROTEIN LIGASE NHLRC1-RELATED"/>
    <property type="match status" value="1"/>
</dbReference>
<dbReference type="Proteomes" id="UP001152797">
    <property type="component" value="Unassembled WGS sequence"/>
</dbReference>
<keyword evidence="1" id="KW-0677">Repeat</keyword>
<feature type="repeat" description="NHL" evidence="2">
    <location>
        <begin position="284"/>
        <end position="314"/>
    </location>
</feature>
<dbReference type="EMBL" id="CAMXCT010000857">
    <property type="protein sequence ID" value="CAI3984051.1"/>
    <property type="molecule type" value="Genomic_DNA"/>
</dbReference>
<gene>
    <name evidence="3" type="ORF">C1SCF055_LOCUS11608</name>
</gene>
<feature type="non-terminal residue" evidence="3">
    <location>
        <position position="1"/>
    </location>
</feature>
<reference evidence="3" key="1">
    <citation type="submission" date="2022-10" db="EMBL/GenBank/DDBJ databases">
        <authorList>
            <person name="Chen Y."/>
            <person name="Dougan E. K."/>
            <person name="Chan C."/>
            <person name="Rhodes N."/>
            <person name="Thang M."/>
        </authorList>
    </citation>
    <scope>NUCLEOTIDE SEQUENCE</scope>
</reference>
<proteinExistence type="predicted"/>
<evidence type="ECO:0000313" key="5">
    <source>
        <dbReference type="Proteomes" id="UP001152797"/>
    </source>
</evidence>
<dbReference type="Pfam" id="PF01436">
    <property type="entry name" value="NHL"/>
    <property type="match status" value="1"/>
</dbReference>